<sequence>MLVMMESIQQRIVENGKRGKATWLYIDEFHVLLNSVYSAKYLQQLWKKVRKQGGLCTGITQNVEDLLQNYTATTMLANSEFVVLLKQANTDSFKMAEVIGVSDAQLRFVTNSQSGMGLLKCGNVVIPFDNQIGKDTSLYKLYNTNIHEKIAEQRVKKIAVK</sequence>
<evidence type="ECO:0000313" key="3">
    <source>
        <dbReference type="Proteomes" id="UP000050833"/>
    </source>
</evidence>
<accession>A0AAW3JS29</accession>
<dbReference type="SUPFAM" id="SSF52540">
    <property type="entry name" value="P-loop containing nucleoside triphosphate hydrolases"/>
    <property type="match status" value="1"/>
</dbReference>
<evidence type="ECO:0000313" key="2">
    <source>
        <dbReference type="EMBL" id="KQC85245.1"/>
    </source>
</evidence>
<dbReference type="InterPro" id="IPR027417">
    <property type="entry name" value="P-loop_NTPase"/>
</dbReference>
<proteinExistence type="predicted"/>
<keyword evidence="3" id="KW-1185">Reference proteome</keyword>
<dbReference type="InterPro" id="IPR043964">
    <property type="entry name" value="P-loop_TraG"/>
</dbReference>
<dbReference type="EMBL" id="LLKB01000005">
    <property type="protein sequence ID" value="KQC85245.1"/>
    <property type="molecule type" value="Genomic_DNA"/>
</dbReference>
<dbReference type="Pfam" id="PF19044">
    <property type="entry name" value="P-loop_TraG"/>
    <property type="match status" value="1"/>
</dbReference>
<dbReference type="AlphaFoldDB" id="A0AAW3JS29"/>
<feature type="domain" description="TraG P-loop" evidence="1">
    <location>
        <begin position="3"/>
        <end position="109"/>
    </location>
</feature>
<dbReference type="Gene3D" id="3.40.50.300">
    <property type="entry name" value="P-loop containing nucleotide triphosphate hydrolases"/>
    <property type="match status" value="1"/>
</dbReference>
<comment type="caution">
    <text evidence="2">The sequence shown here is derived from an EMBL/GenBank/DDBJ whole genome shotgun (WGS) entry which is preliminary data.</text>
</comment>
<gene>
    <name evidence="2" type="ORF">APZ18_11175</name>
</gene>
<reference evidence="2 3" key="1">
    <citation type="submission" date="2015-10" db="EMBL/GenBank/DDBJ databases">
        <title>Butyribacter intestini gen. nov., sp. nov., a butyric acid-producing bacterium of the family Lachnospiraceae isolated from the human faeces.</title>
        <authorList>
            <person name="Zou Y."/>
            <person name="Xue W."/>
            <person name="Luo G."/>
            <person name="Lv M."/>
        </authorList>
    </citation>
    <scope>NUCLEOTIDE SEQUENCE [LARGE SCALE GENOMIC DNA]</scope>
    <source>
        <strain evidence="2 3">TF01-11</strain>
    </source>
</reference>
<organism evidence="2 3">
    <name type="scientific">Butyribacter intestini</name>
    <dbReference type="NCBI Taxonomy" id="1703332"/>
    <lineage>
        <taxon>Bacteria</taxon>
        <taxon>Bacillati</taxon>
        <taxon>Bacillota</taxon>
        <taxon>Clostridia</taxon>
        <taxon>Lachnospirales</taxon>
        <taxon>Lachnospiraceae</taxon>
        <taxon>Butyribacter</taxon>
    </lineage>
</organism>
<name>A0AAW3JS29_9FIRM</name>
<dbReference type="Proteomes" id="UP000050833">
    <property type="component" value="Unassembled WGS sequence"/>
</dbReference>
<protein>
    <recommendedName>
        <fullName evidence="1">TraG P-loop domain-containing protein</fullName>
    </recommendedName>
</protein>
<evidence type="ECO:0000259" key="1">
    <source>
        <dbReference type="Pfam" id="PF19044"/>
    </source>
</evidence>